<dbReference type="InterPro" id="IPR001881">
    <property type="entry name" value="EGF-like_Ca-bd_dom"/>
</dbReference>
<keyword evidence="9" id="KW-1185">Reference proteome</keyword>
<keyword evidence="2" id="KW-0732">Signal</keyword>
<reference evidence="8 9" key="1">
    <citation type="submission" date="2024-07" db="EMBL/GenBank/DDBJ databases">
        <title>Enhanced genomic and transcriptomic resources for Trichinella pseudospiralis and T. spiralis underpin the discovery of pronounced molecular differences between stages and species.</title>
        <authorList>
            <person name="Pasi K.K."/>
            <person name="La Rosa G."/>
            <person name="Gomez-Morales M.A."/>
            <person name="Tosini F."/>
            <person name="Sumanam S."/>
            <person name="Young N.D."/>
            <person name="Chang B.C."/>
            <person name="Robin G.B."/>
        </authorList>
    </citation>
    <scope>NUCLEOTIDE SEQUENCE [LARGE SCALE GENOMIC DNA]</scope>
    <source>
        <strain evidence="8">ISS534</strain>
    </source>
</reference>
<keyword evidence="3" id="KW-0677">Repeat</keyword>
<dbReference type="PROSITE" id="PS50026">
    <property type="entry name" value="EGF_3"/>
    <property type="match status" value="2"/>
</dbReference>
<dbReference type="Gene3D" id="2.10.25.10">
    <property type="entry name" value="Laminin"/>
    <property type="match status" value="2"/>
</dbReference>
<dbReference type="PROSITE" id="PS00010">
    <property type="entry name" value="ASX_HYDROXYL"/>
    <property type="match status" value="1"/>
</dbReference>
<dbReference type="SMART" id="SM00179">
    <property type="entry name" value="EGF_CA"/>
    <property type="match status" value="2"/>
</dbReference>
<dbReference type="InterPro" id="IPR000742">
    <property type="entry name" value="EGF"/>
</dbReference>
<organism evidence="8 9">
    <name type="scientific">Trichinella spiralis</name>
    <name type="common">Trichina worm</name>
    <dbReference type="NCBI Taxonomy" id="6334"/>
    <lineage>
        <taxon>Eukaryota</taxon>
        <taxon>Metazoa</taxon>
        <taxon>Ecdysozoa</taxon>
        <taxon>Nematoda</taxon>
        <taxon>Enoplea</taxon>
        <taxon>Dorylaimia</taxon>
        <taxon>Trichinellida</taxon>
        <taxon>Trichinellidae</taxon>
        <taxon>Trichinella</taxon>
    </lineage>
</organism>
<feature type="disulfide bond" evidence="5">
    <location>
        <begin position="296"/>
        <end position="305"/>
    </location>
</feature>
<dbReference type="Pfam" id="PF07645">
    <property type="entry name" value="EGF_CA"/>
    <property type="match status" value="2"/>
</dbReference>
<feature type="domain" description="EGF-like" evidence="7">
    <location>
        <begin position="307"/>
        <end position="343"/>
    </location>
</feature>
<dbReference type="SUPFAM" id="SSF57184">
    <property type="entry name" value="Growth factor receptor domain"/>
    <property type="match status" value="1"/>
</dbReference>
<evidence type="ECO:0000313" key="9">
    <source>
        <dbReference type="Proteomes" id="UP001558632"/>
    </source>
</evidence>
<evidence type="ECO:0000313" key="8">
    <source>
        <dbReference type="EMBL" id="KAL1232445.1"/>
    </source>
</evidence>
<evidence type="ECO:0000256" key="4">
    <source>
        <dbReference type="ARBA" id="ARBA00023157"/>
    </source>
</evidence>
<gene>
    <name evidence="8" type="ORF">TSPI_02083</name>
</gene>
<comment type="caution">
    <text evidence="5">Lacks conserved residue(s) required for the propagation of feature annotation.</text>
</comment>
<evidence type="ECO:0000256" key="1">
    <source>
        <dbReference type="ARBA" id="ARBA00022536"/>
    </source>
</evidence>
<keyword evidence="6" id="KW-0812">Transmembrane</keyword>
<dbReference type="PANTHER" id="PTHR12916">
    <property type="entry name" value="CYTOCHROME C OXIDASE POLYPEPTIDE VIC-2"/>
    <property type="match status" value="1"/>
</dbReference>
<evidence type="ECO:0000256" key="6">
    <source>
        <dbReference type="SAM" id="Phobius"/>
    </source>
</evidence>
<dbReference type="PANTHER" id="PTHR12916:SF4">
    <property type="entry name" value="UNINFLATABLE, ISOFORM C"/>
    <property type="match status" value="1"/>
</dbReference>
<keyword evidence="1 5" id="KW-0245">EGF-like domain</keyword>
<dbReference type="CDD" id="cd00054">
    <property type="entry name" value="EGF_CA"/>
    <property type="match status" value="2"/>
</dbReference>
<feature type="domain" description="EGF-like" evidence="7">
    <location>
        <begin position="269"/>
        <end position="306"/>
    </location>
</feature>
<keyword evidence="6" id="KW-0472">Membrane</keyword>
<dbReference type="InterPro" id="IPR009030">
    <property type="entry name" value="Growth_fac_rcpt_cys_sf"/>
</dbReference>
<sequence length="396" mass="45700">MSREKQKMSSPVYQVKSFEPPYSFQKRRHKLDLRDMGKFMHIILFTFTLFLQSEGAHKNNCGYYNFHAVSGQRNVFFTNETIEDECIAWVEFEPKNEFGSLKEYHQKMNDLCSSLLPDGKAYGIRLGEQKKVILNINETTEMDESTNIKANFISTYEFLLNMWVYREFSSLHKVFIHTYGTISSDVNVTIPVVNHDFKIPTLYCFVVAADTKKFAFVKCLNLTINATKKRLLIPCKHESLSMRCKKWDFNAKRCKKCSLGFTGDLCEQDIDECINLKIRRESGRCINHKGGYTSICNPGYIGEYCELIDYCASNPCPTNSTCKNSLNSYSCVCSEKYVGNQCLLDTESKAATIFHLFIVIGMTLLIPLTFSIIALFYWLQGKKYDLIEFLPVNRQL</sequence>
<comment type="caution">
    <text evidence="8">The sequence shown here is derived from an EMBL/GenBank/DDBJ whole genome shotgun (WGS) entry which is preliminary data.</text>
</comment>
<evidence type="ECO:0000259" key="7">
    <source>
        <dbReference type="PROSITE" id="PS50026"/>
    </source>
</evidence>
<feature type="disulfide bond" evidence="5">
    <location>
        <begin position="333"/>
        <end position="342"/>
    </location>
</feature>
<dbReference type="InterPro" id="IPR000152">
    <property type="entry name" value="EGF-type_Asp/Asn_hydroxyl_site"/>
</dbReference>
<name>A0ABR3K8E8_TRISP</name>
<dbReference type="SUPFAM" id="SSF57196">
    <property type="entry name" value="EGF/Laminin"/>
    <property type="match status" value="1"/>
</dbReference>
<evidence type="ECO:0000256" key="5">
    <source>
        <dbReference type="PROSITE-ProRule" id="PRU00076"/>
    </source>
</evidence>
<protein>
    <submittedName>
        <fullName evidence="8">Neurogenic locus notch</fullName>
    </submittedName>
</protein>
<keyword evidence="6" id="KW-1133">Transmembrane helix</keyword>
<dbReference type="SMART" id="SM00181">
    <property type="entry name" value="EGF"/>
    <property type="match status" value="3"/>
</dbReference>
<feature type="transmembrane region" description="Helical" evidence="6">
    <location>
        <begin position="353"/>
        <end position="379"/>
    </location>
</feature>
<proteinExistence type="predicted"/>
<accession>A0ABR3K8E8</accession>
<keyword evidence="4 5" id="KW-1015">Disulfide bond</keyword>
<dbReference type="InterPro" id="IPR049883">
    <property type="entry name" value="NOTCH1_EGF-like"/>
</dbReference>
<evidence type="ECO:0000256" key="3">
    <source>
        <dbReference type="ARBA" id="ARBA00022737"/>
    </source>
</evidence>
<dbReference type="Proteomes" id="UP001558632">
    <property type="component" value="Unassembled WGS sequence"/>
</dbReference>
<dbReference type="PROSITE" id="PS00022">
    <property type="entry name" value="EGF_1"/>
    <property type="match status" value="1"/>
</dbReference>
<evidence type="ECO:0000256" key="2">
    <source>
        <dbReference type="ARBA" id="ARBA00022729"/>
    </source>
</evidence>
<dbReference type="EMBL" id="JBEUSY010000451">
    <property type="protein sequence ID" value="KAL1232445.1"/>
    <property type="molecule type" value="Genomic_DNA"/>
</dbReference>